<dbReference type="InterPro" id="IPR020578">
    <property type="entry name" value="Aminotrans_V_PyrdxlP_BS"/>
</dbReference>
<dbReference type="InterPro" id="IPR016454">
    <property type="entry name" value="Cysteine_dSase"/>
</dbReference>
<dbReference type="Gene3D" id="3.40.640.10">
    <property type="entry name" value="Type I PLP-dependent aspartate aminotransferase-like (Major domain)"/>
    <property type="match status" value="1"/>
</dbReference>
<dbReference type="RefSeq" id="WP_119059418.1">
    <property type="nucleotide sequence ID" value="NZ_UNSC01000004.1"/>
</dbReference>
<dbReference type="Gene3D" id="3.90.1150.10">
    <property type="entry name" value="Aspartate Aminotransferase, domain 1"/>
    <property type="match status" value="1"/>
</dbReference>
<accession>A0A383U0P5</accession>
<dbReference type="GO" id="GO:0046872">
    <property type="term" value="F:metal ion binding"/>
    <property type="evidence" value="ECO:0007669"/>
    <property type="project" value="UniProtKB-KW"/>
</dbReference>
<evidence type="ECO:0000256" key="4">
    <source>
        <dbReference type="ARBA" id="ARBA00022679"/>
    </source>
</evidence>
<dbReference type="InterPro" id="IPR015422">
    <property type="entry name" value="PyrdxlP-dep_Trfase_small"/>
</dbReference>
<evidence type="ECO:0000256" key="3">
    <source>
        <dbReference type="ARBA" id="ARBA00012239"/>
    </source>
</evidence>
<keyword evidence="5" id="KW-0479">Metal-binding</keyword>
<dbReference type="AlphaFoldDB" id="A0A383U0P5"/>
<protein>
    <recommendedName>
        <fullName evidence="3">cysteine desulfurase</fullName>
        <ecNumber evidence="3">2.8.1.7</ecNumber>
    </recommendedName>
</protein>
<evidence type="ECO:0000313" key="12">
    <source>
        <dbReference type="EMBL" id="SZD73019.1"/>
    </source>
</evidence>
<sequence length="389" mass="42995">MKVYFDSAATTQMHEEVIDAMINGMKEKFGNPSSTHFFGRESKAEIEKVRKDIAKYTGVNASEIIFTSCGTEANNLIIRSVVEHLGVERIITSVLEHKCVAETTKEVCSKKDLELLLLPIKKDGNLDFETLEKYLKDSPKKTLVTLMHANNEIGNIYDIEKIGKICEENQAYFHSDMVQTLGHFAINLHELPVHFASSSAHKYHGPKGAGFAYIKKGTGLKAQITGGGQERNLRSGTENLHGILGMGKAFEMANQNFDNEIKKIKSLKKYTIKKLNQAFPDIIYNGKSADLEESLYTILSVLLPFHDSLIGFELDLKGIAASQGSACSSGASKASAVITALHDASVLKATTPLRLSFSIYNSEEEIDYLVQSLVEIAEKQKARNQAKEN</sequence>
<feature type="domain" description="Aminotransferase class V" evidence="11">
    <location>
        <begin position="3"/>
        <end position="369"/>
    </location>
</feature>
<evidence type="ECO:0000256" key="5">
    <source>
        <dbReference type="ARBA" id="ARBA00022723"/>
    </source>
</evidence>
<evidence type="ECO:0000256" key="10">
    <source>
        <dbReference type="RuleBase" id="RU004504"/>
    </source>
</evidence>
<dbReference type="PANTHER" id="PTHR11601:SF34">
    <property type="entry name" value="CYSTEINE DESULFURASE"/>
    <property type="match status" value="1"/>
</dbReference>
<evidence type="ECO:0000259" key="11">
    <source>
        <dbReference type="Pfam" id="PF00266"/>
    </source>
</evidence>
<evidence type="ECO:0000256" key="8">
    <source>
        <dbReference type="ARBA" id="ARBA00023014"/>
    </source>
</evidence>
<gene>
    <name evidence="12" type="primary">nifS</name>
    <name evidence="12" type="ORF">SAMEA104719789_01117</name>
</gene>
<keyword evidence="6" id="KW-0663">Pyridoxal phosphate</keyword>
<comment type="catalytic activity">
    <reaction evidence="9">
        <text>(sulfur carrier)-H + L-cysteine = (sulfur carrier)-SH + L-alanine</text>
        <dbReference type="Rhea" id="RHEA:43892"/>
        <dbReference type="Rhea" id="RHEA-COMP:14737"/>
        <dbReference type="Rhea" id="RHEA-COMP:14739"/>
        <dbReference type="ChEBI" id="CHEBI:29917"/>
        <dbReference type="ChEBI" id="CHEBI:35235"/>
        <dbReference type="ChEBI" id="CHEBI:57972"/>
        <dbReference type="ChEBI" id="CHEBI:64428"/>
        <dbReference type="EC" id="2.8.1.7"/>
    </reaction>
</comment>
<comment type="similarity">
    <text evidence="2">Belongs to the class-V pyridoxal-phosphate-dependent aminotransferase family. NifS/IscS subfamily.</text>
</comment>
<dbReference type="GO" id="GO:0051536">
    <property type="term" value="F:iron-sulfur cluster binding"/>
    <property type="evidence" value="ECO:0007669"/>
    <property type="project" value="UniProtKB-KW"/>
</dbReference>
<dbReference type="GO" id="GO:0031071">
    <property type="term" value="F:cysteine desulfurase activity"/>
    <property type="evidence" value="ECO:0007669"/>
    <property type="project" value="UniProtKB-EC"/>
</dbReference>
<evidence type="ECO:0000256" key="1">
    <source>
        <dbReference type="ARBA" id="ARBA00001933"/>
    </source>
</evidence>
<dbReference type="InterPro" id="IPR000192">
    <property type="entry name" value="Aminotrans_V_dom"/>
</dbReference>
<keyword evidence="8" id="KW-0411">Iron-sulfur</keyword>
<evidence type="ECO:0000256" key="7">
    <source>
        <dbReference type="ARBA" id="ARBA00023004"/>
    </source>
</evidence>
<reference evidence="12 13" key="1">
    <citation type="submission" date="2018-09" db="EMBL/GenBank/DDBJ databases">
        <authorList>
            <consortium name="Pathogen Informatics"/>
        </authorList>
    </citation>
    <scope>NUCLEOTIDE SEQUENCE [LARGE SCALE GENOMIC DNA]</scope>
    <source>
        <strain evidence="12 13">OH-22767</strain>
    </source>
</reference>
<evidence type="ECO:0000256" key="9">
    <source>
        <dbReference type="ARBA" id="ARBA00050776"/>
    </source>
</evidence>
<dbReference type="OrthoDB" id="9808002at2"/>
<dbReference type="Gene3D" id="1.10.260.50">
    <property type="match status" value="1"/>
</dbReference>
<dbReference type="PANTHER" id="PTHR11601">
    <property type="entry name" value="CYSTEINE DESULFURYLASE FAMILY MEMBER"/>
    <property type="match status" value="1"/>
</dbReference>
<evidence type="ECO:0000256" key="6">
    <source>
        <dbReference type="ARBA" id="ARBA00022898"/>
    </source>
</evidence>
<dbReference type="EC" id="2.8.1.7" evidence="3"/>
<dbReference type="InterPro" id="IPR015424">
    <property type="entry name" value="PyrdxlP-dep_Trfase"/>
</dbReference>
<dbReference type="Proteomes" id="UP000262142">
    <property type="component" value="Unassembled WGS sequence"/>
</dbReference>
<dbReference type="PIRSF" id="PIRSF005572">
    <property type="entry name" value="NifS"/>
    <property type="match status" value="1"/>
</dbReference>
<evidence type="ECO:0000313" key="13">
    <source>
        <dbReference type="Proteomes" id="UP000262142"/>
    </source>
</evidence>
<dbReference type="PROSITE" id="PS00595">
    <property type="entry name" value="AA_TRANSFER_CLASS_5"/>
    <property type="match status" value="1"/>
</dbReference>
<dbReference type="SUPFAM" id="SSF53383">
    <property type="entry name" value="PLP-dependent transferases"/>
    <property type="match status" value="1"/>
</dbReference>
<dbReference type="Pfam" id="PF00266">
    <property type="entry name" value="Aminotran_5"/>
    <property type="match status" value="1"/>
</dbReference>
<comment type="cofactor">
    <cofactor evidence="1 10">
        <name>pyridoxal 5'-phosphate</name>
        <dbReference type="ChEBI" id="CHEBI:597326"/>
    </cofactor>
</comment>
<evidence type="ECO:0000256" key="2">
    <source>
        <dbReference type="ARBA" id="ARBA00006490"/>
    </source>
</evidence>
<proteinExistence type="inferred from homology"/>
<dbReference type="EMBL" id="UNSC01000004">
    <property type="protein sequence ID" value="SZD73019.1"/>
    <property type="molecule type" value="Genomic_DNA"/>
</dbReference>
<keyword evidence="7" id="KW-0408">Iron</keyword>
<name>A0A383U0P5_9FLAO</name>
<dbReference type="InterPro" id="IPR015421">
    <property type="entry name" value="PyrdxlP-dep_Trfase_major"/>
</dbReference>
<keyword evidence="4 12" id="KW-0808">Transferase</keyword>
<organism evidence="12 13">
    <name type="scientific">Candidatus Ornithobacterium hominis</name>
    <dbReference type="NCBI Taxonomy" id="2497989"/>
    <lineage>
        <taxon>Bacteria</taxon>
        <taxon>Pseudomonadati</taxon>
        <taxon>Bacteroidota</taxon>
        <taxon>Flavobacteriia</taxon>
        <taxon>Flavobacteriales</taxon>
        <taxon>Weeksellaceae</taxon>
        <taxon>Ornithobacterium</taxon>
    </lineage>
</organism>
<keyword evidence="13" id="KW-1185">Reference proteome</keyword>